<dbReference type="SUPFAM" id="SSF53955">
    <property type="entry name" value="Lysozyme-like"/>
    <property type="match status" value="1"/>
</dbReference>
<feature type="compositionally biased region" description="Acidic residues" evidence="1">
    <location>
        <begin position="286"/>
        <end position="298"/>
    </location>
</feature>
<evidence type="ECO:0000313" key="4">
    <source>
        <dbReference type="EMBL" id="CAD9215995.1"/>
    </source>
</evidence>
<feature type="compositionally biased region" description="Pro residues" evidence="1">
    <location>
        <begin position="119"/>
        <end position="129"/>
    </location>
</feature>
<dbReference type="AlphaFoldDB" id="A0A7S1T2M0"/>
<name>A0A7S1T2M0_9CHLO</name>
<dbReference type="EMBL" id="HBGG01034741">
    <property type="protein sequence ID" value="CAD9215995.1"/>
    <property type="molecule type" value="Transcribed_RNA"/>
</dbReference>
<proteinExistence type="predicted"/>
<feature type="transmembrane region" description="Helical" evidence="2">
    <location>
        <begin position="307"/>
        <end position="326"/>
    </location>
</feature>
<evidence type="ECO:0000256" key="1">
    <source>
        <dbReference type="SAM" id="MobiDB-lite"/>
    </source>
</evidence>
<evidence type="ECO:0000259" key="3">
    <source>
        <dbReference type="PROSITE" id="PS51782"/>
    </source>
</evidence>
<feature type="region of interest" description="Disordered" evidence="1">
    <location>
        <begin position="262"/>
        <end position="300"/>
    </location>
</feature>
<dbReference type="PANTHER" id="PTHR37179">
    <property type="entry name" value="TRANSGLYCOSYLASE"/>
    <property type="match status" value="1"/>
</dbReference>
<dbReference type="InterPro" id="IPR036779">
    <property type="entry name" value="LysM_dom_sf"/>
</dbReference>
<accession>A0A7S1T2M0</accession>
<reference evidence="4" key="1">
    <citation type="submission" date="2021-01" db="EMBL/GenBank/DDBJ databases">
        <authorList>
            <person name="Corre E."/>
            <person name="Pelletier E."/>
            <person name="Niang G."/>
            <person name="Scheremetjew M."/>
            <person name="Finn R."/>
            <person name="Kale V."/>
            <person name="Holt S."/>
            <person name="Cochrane G."/>
            <person name="Meng A."/>
            <person name="Brown T."/>
            <person name="Cohen L."/>
        </authorList>
    </citation>
    <scope>NUCLEOTIDE SEQUENCE</scope>
    <source>
        <strain evidence="4">PLY429</strain>
    </source>
</reference>
<dbReference type="PROSITE" id="PS51782">
    <property type="entry name" value="LYSM"/>
    <property type="match status" value="2"/>
</dbReference>
<keyword evidence="2" id="KW-0812">Transmembrane</keyword>
<evidence type="ECO:0000256" key="2">
    <source>
        <dbReference type="SAM" id="Phobius"/>
    </source>
</evidence>
<dbReference type="SMART" id="SM00257">
    <property type="entry name" value="LysM"/>
    <property type="match status" value="2"/>
</dbReference>
<keyword evidence="2" id="KW-1133">Transmembrane helix</keyword>
<dbReference type="PANTHER" id="PTHR37179:SF1">
    <property type="entry name" value="TRANSGLYCOSYLASE"/>
    <property type="match status" value="1"/>
</dbReference>
<sequence length="420" mass="45291">MGEDAGVEVGIAPMKLSFDKFAAAGEEEGGAVETRLSIHQLLLLAEAVTTEYFAGLVEPIPLATVAYIESGGNPNARRFDASVGCPSLGLTQMLLLTARWLITDTTPKLPPGKMAHRPVGPPVPRPPEIAEPTQRTLVDPFLSMWYGAAYIQYLSIYDFQARTEEWVIRSYNAGPEGVWTKDNDNYYSKYIKIKTIIEEGLAACQAGGALYQVMAGETLWAIARAHLRSMDEMLKANPWIRDPSSIVIGQLLVIPGAAKKREVAPAPLPPPERDTSGTAGAGWESASEEESEFFDEGEREGWGPRKILGVAAGGALFVAVWALLSLRQGRRGPRPPRAVSTERTSDVAPTVPSESSAAQQEAPGVRKGRQREYCVQSGDTLWGISRKHGTSVQEILAANPALAADNGMISVGSNIWVPKA</sequence>
<dbReference type="Gene3D" id="3.10.350.10">
    <property type="entry name" value="LysM domain"/>
    <property type="match status" value="2"/>
</dbReference>
<feature type="domain" description="LysM" evidence="3">
    <location>
        <begin position="371"/>
        <end position="417"/>
    </location>
</feature>
<dbReference type="CDD" id="cd00118">
    <property type="entry name" value="LysM"/>
    <property type="match status" value="2"/>
</dbReference>
<keyword evidence="2" id="KW-0472">Membrane</keyword>
<dbReference type="InterPro" id="IPR018392">
    <property type="entry name" value="LysM"/>
</dbReference>
<organism evidence="4">
    <name type="scientific">Tetraselmis chuii</name>
    <dbReference type="NCBI Taxonomy" id="63592"/>
    <lineage>
        <taxon>Eukaryota</taxon>
        <taxon>Viridiplantae</taxon>
        <taxon>Chlorophyta</taxon>
        <taxon>core chlorophytes</taxon>
        <taxon>Chlorodendrophyceae</taxon>
        <taxon>Chlorodendrales</taxon>
        <taxon>Chlorodendraceae</taxon>
        <taxon>Tetraselmis</taxon>
    </lineage>
</organism>
<feature type="region of interest" description="Disordered" evidence="1">
    <location>
        <begin position="111"/>
        <end position="130"/>
    </location>
</feature>
<feature type="region of interest" description="Disordered" evidence="1">
    <location>
        <begin position="329"/>
        <end position="369"/>
    </location>
</feature>
<dbReference type="InterPro" id="IPR023346">
    <property type="entry name" value="Lysozyme-like_dom_sf"/>
</dbReference>
<protein>
    <recommendedName>
        <fullName evidence="3">LysM domain-containing protein</fullName>
    </recommendedName>
</protein>
<dbReference type="Pfam" id="PF01476">
    <property type="entry name" value="LysM"/>
    <property type="match status" value="2"/>
</dbReference>
<gene>
    <name evidence="4" type="ORF">TCHU04912_LOCUS18235</name>
</gene>
<dbReference type="Gene3D" id="1.10.530.10">
    <property type="match status" value="1"/>
</dbReference>
<feature type="compositionally biased region" description="Low complexity" evidence="1">
    <location>
        <begin position="276"/>
        <end position="285"/>
    </location>
</feature>
<feature type="domain" description="LysM" evidence="3">
    <location>
        <begin position="209"/>
        <end position="254"/>
    </location>
</feature>
<dbReference type="SUPFAM" id="SSF54106">
    <property type="entry name" value="LysM domain"/>
    <property type="match status" value="2"/>
</dbReference>